<dbReference type="EMBL" id="WHWB01034364">
    <property type="protein sequence ID" value="KAJ7411057.1"/>
    <property type="molecule type" value="Genomic_DNA"/>
</dbReference>
<accession>A0ABQ9D3C1</accession>
<evidence type="ECO:0000313" key="1">
    <source>
        <dbReference type="EMBL" id="KAJ7411057.1"/>
    </source>
</evidence>
<organism evidence="1 2">
    <name type="scientific">Willisornis vidua</name>
    <name type="common">Xingu scale-backed antbird</name>
    <dbReference type="NCBI Taxonomy" id="1566151"/>
    <lineage>
        <taxon>Eukaryota</taxon>
        <taxon>Metazoa</taxon>
        <taxon>Chordata</taxon>
        <taxon>Craniata</taxon>
        <taxon>Vertebrata</taxon>
        <taxon>Euteleostomi</taxon>
        <taxon>Archelosauria</taxon>
        <taxon>Archosauria</taxon>
        <taxon>Dinosauria</taxon>
        <taxon>Saurischia</taxon>
        <taxon>Theropoda</taxon>
        <taxon>Coelurosauria</taxon>
        <taxon>Aves</taxon>
        <taxon>Neognathae</taxon>
        <taxon>Neoaves</taxon>
        <taxon>Telluraves</taxon>
        <taxon>Australaves</taxon>
        <taxon>Passeriformes</taxon>
        <taxon>Thamnophilidae</taxon>
        <taxon>Willisornis</taxon>
    </lineage>
</organism>
<gene>
    <name evidence="1" type="ORF">WISP_104927</name>
</gene>
<comment type="caution">
    <text evidence="1">The sequence shown here is derived from an EMBL/GenBank/DDBJ whole genome shotgun (WGS) entry which is preliminary data.</text>
</comment>
<reference evidence="1" key="1">
    <citation type="submission" date="2019-10" db="EMBL/GenBank/DDBJ databases">
        <authorList>
            <person name="Soares A.E.R."/>
            <person name="Aleixo A."/>
            <person name="Schneider P."/>
            <person name="Miyaki C.Y."/>
            <person name="Schneider M.P."/>
            <person name="Mello C."/>
            <person name="Vasconcelos A.T.R."/>
        </authorList>
    </citation>
    <scope>NUCLEOTIDE SEQUENCE</scope>
    <source>
        <tissue evidence="1">Muscle</tissue>
    </source>
</reference>
<name>A0ABQ9D3C1_9PASS</name>
<dbReference type="Proteomes" id="UP001145742">
    <property type="component" value="Unassembled WGS sequence"/>
</dbReference>
<dbReference type="PANTHER" id="PTHR33395">
    <property type="entry name" value="TRANSCRIPTASE, PUTATIVE-RELATED-RELATED"/>
    <property type="match status" value="1"/>
</dbReference>
<proteinExistence type="predicted"/>
<keyword evidence="2" id="KW-1185">Reference proteome</keyword>
<evidence type="ECO:0000313" key="2">
    <source>
        <dbReference type="Proteomes" id="UP001145742"/>
    </source>
</evidence>
<sequence length="172" mass="19488">MNNGMGLKETRVKGEEEKKEVDEVLKWYLGMSLRRDVQELEGRQDICVIEKPEKAAENRSKAFQVLPKICFKSWESGKVVADWKLVNVVLIFKKGKENPGNYRPVSRTSVPDKDMEKIIHGGLESILSKSADDTKLGGVVDALKGREALQRDPDKLESWAITNHMEFNKGKC</sequence>
<protein>
    <submittedName>
        <fullName evidence="1">Uncharacterized protein</fullName>
    </submittedName>
</protein>
<dbReference type="PANTHER" id="PTHR33395:SF22">
    <property type="entry name" value="REVERSE TRANSCRIPTASE DOMAIN-CONTAINING PROTEIN"/>
    <property type="match status" value="1"/>
</dbReference>